<dbReference type="Gene3D" id="3.60.15.10">
    <property type="entry name" value="Ribonuclease Z/Hydroxyacylglutathione hydrolase-like"/>
    <property type="match status" value="1"/>
</dbReference>
<evidence type="ECO:0000259" key="5">
    <source>
        <dbReference type="SMART" id="SM00849"/>
    </source>
</evidence>
<feature type="domain" description="Metallo-beta-lactamase" evidence="5">
    <location>
        <begin position="58"/>
        <end position="272"/>
    </location>
</feature>
<keyword evidence="7" id="KW-1185">Reference proteome</keyword>
<comment type="caution">
    <text evidence="6">The sequence shown here is derived from an EMBL/GenBank/DDBJ whole genome shotgun (WGS) entry which is preliminary data.</text>
</comment>
<keyword evidence="3 6" id="KW-0378">Hydrolase</keyword>
<organism evidence="6 7">
    <name type="scientific">Saccharopolyspora gloriosae</name>
    <dbReference type="NCBI Taxonomy" id="455344"/>
    <lineage>
        <taxon>Bacteria</taxon>
        <taxon>Bacillati</taxon>
        <taxon>Actinomycetota</taxon>
        <taxon>Actinomycetes</taxon>
        <taxon>Pseudonocardiales</taxon>
        <taxon>Pseudonocardiaceae</taxon>
        <taxon>Saccharopolyspora</taxon>
    </lineage>
</organism>
<dbReference type="PANTHER" id="PTHR42978:SF6">
    <property type="entry name" value="QUORUM-QUENCHING LACTONASE YTNP-RELATED"/>
    <property type="match status" value="1"/>
</dbReference>
<dbReference type="InterPro" id="IPR051013">
    <property type="entry name" value="MBL_superfamily_lactonases"/>
</dbReference>
<dbReference type="GO" id="GO:0046872">
    <property type="term" value="F:metal ion binding"/>
    <property type="evidence" value="ECO:0007669"/>
    <property type="project" value="UniProtKB-KW"/>
</dbReference>
<dbReference type="CDD" id="cd16277">
    <property type="entry name" value="metallo-hydrolase-like_MBL-fold"/>
    <property type="match status" value="1"/>
</dbReference>
<sequence length="304" mass="33936">MQSITLGDVEVTRVLEFHGRAMGMDEFFPEIPADVFEAERSWLAPDFWSPDDNGFTAAVQTWVLRSAGRTILVDTGVGNHKERPYSPHWRHLDTGYLDGLAAAGVDPDEVDIVINTHLHVDHVGWNTRLVGRDWVPTFPRATYLLPRLDFDYWNPLGEHRPKSARSHQNVFEDSVAPVHEAGLTELWEGERVIDENLRLLPAPGHTPGSSVLHLSSGSDRAVFIGDLLHTPVQLRDPVHNCGFDEDPAAARASRRRLLEFAADGTALVVPAHFGGHGAAEVRRAGDRFEIVDWAAFDRPERSDR</sequence>
<evidence type="ECO:0000256" key="3">
    <source>
        <dbReference type="ARBA" id="ARBA00022801"/>
    </source>
</evidence>
<proteinExistence type="inferred from homology"/>
<dbReference type="Pfam" id="PF00753">
    <property type="entry name" value="Lactamase_B"/>
    <property type="match status" value="1"/>
</dbReference>
<protein>
    <submittedName>
        <fullName evidence="6">Glyoxylase-like metal-dependent hydrolase (Beta-lactamase superfamily II)</fullName>
    </submittedName>
</protein>
<dbReference type="InterPro" id="IPR036866">
    <property type="entry name" value="RibonucZ/Hydroxyglut_hydro"/>
</dbReference>
<evidence type="ECO:0000313" key="7">
    <source>
        <dbReference type="Proteomes" id="UP000580474"/>
    </source>
</evidence>
<keyword evidence="2" id="KW-0479">Metal-binding</keyword>
<accession>A0A840N675</accession>
<dbReference type="RefSeq" id="WP_184477128.1">
    <property type="nucleotide sequence ID" value="NZ_JACHIV010000001.1"/>
</dbReference>
<dbReference type="SMART" id="SM00849">
    <property type="entry name" value="Lactamase_B"/>
    <property type="match status" value="1"/>
</dbReference>
<evidence type="ECO:0000256" key="4">
    <source>
        <dbReference type="ARBA" id="ARBA00022833"/>
    </source>
</evidence>
<dbReference type="Proteomes" id="UP000580474">
    <property type="component" value="Unassembled WGS sequence"/>
</dbReference>
<dbReference type="SUPFAM" id="SSF56281">
    <property type="entry name" value="Metallo-hydrolase/oxidoreductase"/>
    <property type="match status" value="1"/>
</dbReference>
<gene>
    <name evidence="6" type="ORF">BJ969_000624</name>
</gene>
<evidence type="ECO:0000313" key="6">
    <source>
        <dbReference type="EMBL" id="MBB5067536.1"/>
    </source>
</evidence>
<dbReference type="InterPro" id="IPR001279">
    <property type="entry name" value="Metallo-B-lactamas"/>
</dbReference>
<dbReference type="AlphaFoldDB" id="A0A840N675"/>
<keyword evidence="4" id="KW-0862">Zinc</keyword>
<reference evidence="6 7" key="1">
    <citation type="submission" date="2020-08" db="EMBL/GenBank/DDBJ databases">
        <title>Sequencing the genomes of 1000 actinobacteria strains.</title>
        <authorList>
            <person name="Klenk H.-P."/>
        </authorList>
    </citation>
    <scope>NUCLEOTIDE SEQUENCE [LARGE SCALE GENOMIC DNA]</scope>
    <source>
        <strain evidence="6 7">DSM 45582</strain>
    </source>
</reference>
<comment type="similarity">
    <text evidence="1">Belongs to the metallo-beta-lactamase superfamily.</text>
</comment>
<evidence type="ECO:0000256" key="1">
    <source>
        <dbReference type="ARBA" id="ARBA00007749"/>
    </source>
</evidence>
<dbReference type="EMBL" id="JACHIV010000001">
    <property type="protein sequence ID" value="MBB5067536.1"/>
    <property type="molecule type" value="Genomic_DNA"/>
</dbReference>
<evidence type="ECO:0000256" key="2">
    <source>
        <dbReference type="ARBA" id="ARBA00022723"/>
    </source>
</evidence>
<name>A0A840N675_9PSEU</name>
<dbReference type="PANTHER" id="PTHR42978">
    <property type="entry name" value="QUORUM-QUENCHING LACTONASE YTNP-RELATED-RELATED"/>
    <property type="match status" value="1"/>
</dbReference>
<dbReference type="GO" id="GO:0016787">
    <property type="term" value="F:hydrolase activity"/>
    <property type="evidence" value="ECO:0007669"/>
    <property type="project" value="UniProtKB-KW"/>
</dbReference>